<dbReference type="CDD" id="cd19821">
    <property type="entry name" value="Bbox1_BBX-like"/>
    <property type="match status" value="1"/>
</dbReference>
<feature type="region of interest" description="Disordered" evidence="5">
    <location>
        <begin position="83"/>
        <end position="156"/>
    </location>
</feature>
<gene>
    <name evidence="7" type="ORF">LITE_LOCUS632</name>
</gene>
<evidence type="ECO:0000256" key="2">
    <source>
        <dbReference type="ARBA" id="ARBA00022771"/>
    </source>
</evidence>
<dbReference type="PANTHER" id="PTHR31717">
    <property type="entry name" value="ZINC FINGER PROTEIN CONSTANS-LIKE 10"/>
    <property type="match status" value="1"/>
</dbReference>
<keyword evidence="8" id="KW-1185">Reference proteome</keyword>
<dbReference type="InterPro" id="IPR000315">
    <property type="entry name" value="Znf_B-box"/>
</dbReference>
<dbReference type="SMART" id="SM00336">
    <property type="entry name" value="BBOX"/>
    <property type="match status" value="1"/>
</dbReference>
<keyword evidence="3" id="KW-0862">Zinc</keyword>
<dbReference type="InterPro" id="IPR049808">
    <property type="entry name" value="CONSTANS-like_Bbox1"/>
</dbReference>
<dbReference type="Pfam" id="PF00643">
    <property type="entry name" value="zf-B_box"/>
    <property type="match status" value="1"/>
</dbReference>
<dbReference type="EMBL" id="CAMGYJ010000002">
    <property type="protein sequence ID" value="CAI0375533.1"/>
    <property type="molecule type" value="Genomic_DNA"/>
</dbReference>
<evidence type="ECO:0000256" key="5">
    <source>
        <dbReference type="SAM" id="MobiDB-lite"/>
    </source>
</evidence>
<sequence length="156" mass="16719">MKECELCQAGGGARIFCESDQASLCWDCDEKVHGANFLVAKHSRILLCHVCHFPTPWTASGPKLGHTVSFCDSCFSLHGGDYQTTERSGGDGGEGAEFDVEEDGETTTTTAEEDEGFSDDDEYGTEEEDGDLNQVVPWSGESSSGAEDESRPAAAH</sequence>
<evidence type="ECO:0000256" key="1">
    <source>
        <dbReference type="ARBA" id="ARBA00022723"/>
    </source>
</evidence>
<dbReference type="PANTHER" id="PTHR31717:SF60">
    <property type="entry name" value="B-BOX TYPE ZINC FINGER FAMILY PROTEIN"/>
    <property type="match status" value="1"/>
</dbReference>
<name>A0AAV0GT42_9ROSI</name>
<accession>A0AAV0GT42</accession>
<protein>
    <recommendedName>
        <fullName evidence="6">B box-type domain-containing protein</fullName>
    </recommendedName>
</protein>
<dbReference type="Proteomes" id="UP001154282">
    <property type="component" value="Unassembled WGS sequence"/>
</dbReference>
<evidence type="ECO:0000256" key="3">
    <source>
        <dbReference type="ARBA" id="ARBA00022833"/>
    </source>
</evidence>
<keyword evidence="1" id="KW-0479">Metal-binding</keyword>
<feature type="domain" description="B box-type" evidence="6">
    <location>
        <begin position="1"/>
        <end position="47"/>
    </location>
</feature>
<proteinExistence type="predicted"/>
<feature type="compositionally biased region" description="Acidic residues" evidence="5">
    <location>
        <begin position="94"/>
        <end position="131"/>
    </location>
</feature>
<evidence type="ECO:0000313" key="8">
    <source>
        <dbReference type="Proteomes" id="UP001154282"/>
    </source>
</evidence>
<reference evidence="7" key="1">
    <citation type="submission" date="2022-08" db="EMBL/GenBank/DDBJ databases">
        <authorList>
            <person name="Gutierrez-Valencia J."/>
        </authorList>
    </citation>
    <scope>NUCLEOTIDE SEQUENCE</scope>
</reference>
<evidence type="ECO:0000259" key="6">
    <source>
        <dbReference type="PROSITE" id="PS50119"/>
    </source>
</evidence>
<comment type="caution">
    <text evidence="7">The sequence shown here is derived from an EMBL/GenBank/DDBJ whole genome shotgun (WGS) entry which is preliminary data.</text>
</comment>
<keyword evidence="2 4" id="KW-0863">Zinc-finger</keyword>
<evidence type="ECO:0000256" key="4">
    <source>
        <dbReference type="PROSITE-ProRule" id="PRU00024"/>
    </source>
</evidence>
<organism evidence="7 8">
    <name type="scientific">Linum tenue</name>
    <dbReference type="NCBI Taxonomy" id="586396"/>
    <lineage>
        <taxon>Eukaryota</taxon>
        <taxon>Viridiplantae</taxon>
        <taxon>Streptophyta</taxon>
        <taxon>Embryophyta</taxon>
        <taxon>Tracheophyta</taxon>
        <taxon>Spermatophyta</taxon>
        <taxon>Magnoliopsida</taxon>
        <taxon>eudicotyledons</taxon>
        <taxon>Gunneridae</taxon>
        <taxon>Pentapetalae</taxon>
        <taxon>rosids</taxon>
        <taxon>fabids</taxon>
        <taxon>Malpighiales</taxon>
        <taxon>Linaceae</taxon>
        <taxon>Linum</taxon>
    </lineage>
</organism>
<dbReference type="PROSITE" id="PS50119">
    <property type="entry name" value="ZF_BBOX"/>
    <property type="match status" value="1"/>
</dbReference>
<dbReference type="AlphaFoldDB" id="A0AAV0GT42"/>
<evidence type="ECO:0000313" key="7">
    <source>
        <dbReference type="EMBL" id="CAI0375533.1"/>
    </source>
</evidence>
<dbReference type="GO" id="GO:0008270">
    <property type="term" value="F:zinc ion binding"/>
    <property type="evidence" value="ECO:0007669"/>
    <property type="project" value="UniProtKB-KW"/>
</dbReference>